<accession>A0A448TV54</accession>
<dbReference type="Gene3D" id="3.60.120.10">
    <property type="entry name" value="Anthranilate synthase"/>
    <property type="match status" value="1"/>
</dbReference>
<keyword evidence="2" id="KW-0808">Transferase</keyword>
<dbReference type="EC" id="2.6.1.85" evidence="2"/>
<dbReference type="EMBL" id="LR134510">
    <property type="protein sequence ID" value="VEJ09809.1"/>
    <property type="molecule type" value="Genomic_DNA"/>
</dbReference>
<name>A0A448TV54_9PAST</name>
<gene>
    <name evidence="2" type="primary">pabB</name>
    <name evidence="2" type="ORF">NCTC12871_01296</name>
</gene>
<dbReference type="KEGG" id="adp:NCTC12871_01296"/>
<feature type="domain" description="Chorismate-utilising enzyme C-terminal" evidence="1">
    <location>
        <begin position="72"/>
        <end position="319"/>
    </location>
</feature>
<organism evidence="2 3">
    <name type="scientific">Actinobacillus delphinicola</name>
    <dbReference type="NCBI Taxonomy" id="51161"/>
    <lineage>
        <taxon>Bacteria</taxon>
        <taxon>Pseudomonadati</taxon>
        <taxon>Pseudomonadota</taxon>
        <taxon>Gammaproteobacteria</taxon>
        <taxon>Pasteurellales</taxon>
        <taxon>Pasteurellaceae</taxon>
        <taxon>Actinobacillus</taxon>
    </lineage>
</organism>
<dbReference type="PANTHER" id="PTHR11236:SF50">
    <property type="entry name" value="AMINODEOXYCHORISMATE SYNTHASE COMPONENT 1"/>
    <property type="match status" value="1"/>
</dbReference>
<dbReference type="OrthoDB" id="9803598at2"/>
<dbReference type="PRINTS" id="PR00095">
    <property type="entry name" value="ANTSNTHASEI"/>
</dbReference>
<dbReference type="NCBIfam" id="NF005486">
    <property type="entry name" value="PRK07093.1"/>
    <property type="match status" value="1"/>
</dbReference>
<protein>
    <submittedName>
        <fullName evidence="2">Para-aminobenzoate synthase component I</fullName>
        <ecNumber evidence="2">2.6.1.85</ecNumber>
    </submittedName>
</protein>
<keyword evidence="3" id="KW-1185">Reference proteome</keyword>
<evidence type="ECO:0000259" key="1">
    <source>
        <dbReference type="Pfam" id="PF00425"/>
    </source>
</evidence>
<dbReference type="Proteomes" id="UP000279799">
    <property type="component" value="Chromosome"/>
</dbReference>
<evidence type="ECO:0000313" key="2">
    <source>
        <dbReference type="EMBL" id="VEJ09809.1"/>
    </source>
</evidence>
<sequence length="328" mass="37649">MQNFISQANIYGTKRQPCFFYIDFEQQKPVILPLATLDPKQIAFSFPEKRNIEPQSIPIKLEWNELPKPIDFETYQQGFDIVQAGLKQGNSYLLNLTFPTEVFPNATLEEIFYATDAPFKLYVAGQFVYFSPEAFVKTRNNQIMTFPMKGTLTTTYEYLAQDKAALLANVKEQREHYTIVDLMRNDLAMVAQNVQVKRFRYVEEIVTGKNIILQTSSEICGELGESWQDRLGDMIASLLPAGSISGAPKEKTVEIIQNAERQERGYYTGIFGYFDGEDLHSAVAIRFIEKRGERYFFHSGGGITLHSHVREEYAELLAKVRFPQREVL</sequence>
<keyword evidence="2" id="KW-0032">Aminotransferase</keyword>
<dbReference type="InterPro" id="IPR015890">
    <property type="entry name" value="Chorismate_C"/>
</dbReference>
<reference evidence="2 3" key="1">
    <citation type="submission" date="2018-12" db="EMBL/GenBank/DDBJ databases">
        <authorList>
            <consortium name="Pathogen Informatics"/>
        </authorList>
    </citation>
    <scope>NUCLEOTIDE SEQUENCE [LARGE SCALE GENOMIC DNA]</scope>
    <source>
        <strain evidence="2 3">NCTC12871</strain>
    </source>
</reference>
<dbReference type="AlphaFoldDB" id="A0A448TV54"/>
<dbReference type="GO" id="GO:0000162">
    <property type="term" value="P:L-tryptophan biosynthetic process"/>
    <property type="evidence" value="ECO:0007669"/>
    <property type="project" value="TreeGrafter"/>
</dbReference>
<dbReference type="Pfam" id="PF00425">
    <property type="entry name" value="Chorismate_bind"/>
    <property type="match status" value="1"/>
</dbReference>
<evidence type="ECO:0000313" key="3">
    <source>
        <dbReference type="Proteomes" id="UP000279799"/>
    </source>
</evidence>
<dbReference type="InterPro" id="IPR005801">
    <property type="entry name" value="ADC_synthase"/>
</dbReference>
<dbReference type="GO" id="GO:0046820">
    <property type="term" value="F:4-amino-4-deoxychorismate synthase activity"/>
    <property type="evidence" value="ECO:0007669"/>
    <property type="project" value="UniProtKB-EC"/>
</dbReference>
<dbReference type="PANTHER" id="PTHR11236">
    <property type="entry name" value="AMINOBENZOATE/ANTHRANILATE SYNTHASE"/>
    <property type="match status" value="1"/>
</dbReference>
<dbReference type="InterPro" id="IPR019999">
    <property type="entry name" value="Anth_synth_I-like"/>
</dbReference>
<dbReference type="RefSeq" id="WP_126600042.1">
    <property type="nucleotide sequence ID" value="NZ_LR134510.1"/>
</dbReference>
<dbReference type="SUPFAM" id="SSF56322">
    <property type="entry name" value="ADC synthase"/>
    <property type="match status" value="1"/>
</dbReference>
<proteinExistence type="predicted"/>